<evidence type="ECO:0000313" key="2">
    <source>
        <dbReference type="EMBL" id="KAF2735188.1"/>
    </source>
</evidence>
<protein>
    <submittedName>
        <fullName evidence="2">Uncharacterized protein</fullName>
    </submittedName>
</protein>
<comment type="caution">
    <text evidence="2">The sequence shown here is derived from an EMBL/GenBank/DDBJ whole genome shotgun (WGS) entry which is preliminary data.</text>
</comment>
<proteinExistence type="predicted"/>
<evidence type="ECO:0000256" key="1">
    <source>
        <dbReference type="SAM" id="SignalP"/>
    </source>
</evidence>
<gene>
    <name evidence="2" type="ORF">EJ04DRAFT_563530</name>
</gene>
<keyword evidence="1" id="KW-0732">Signal</keyword>
<feature type="chain" id="PRO_5040442447" evidence="1">
    <location>
        <begin position="20"/>
        <end position="225"/>
    </location>
</feature>
<dbReference type="EMBL" id="ML996138">
    <property type="protein sequence ID" value="KAF2735188.1"/>
    <property type="molecule type" value="Genomic_DNA"/>
</dbReference>
<name>A0A9P4R1P3_9PLEO</name>
<evidence type="ECO:0000313" key="3">
    <source>
        <dbReference type="Proteomes" id="UP000799444"/>
    </source>
</evidence>
<dbReference type="Proteomes" id="UP000799444">
    <property type="component" value="Unassembled WGS sequence"/>
</dbReference>
<sequence>MSLISQIATLTLAISSLCAALPASDKSHLESYSAPHPRSLHKRGFNPLAFPLHFDVHTLPLLADITNHQINRNIWADEPDVQQIDPDDDFTSLDARQVGLDTIASFLDRRLNSGQAADNRPVSVHSRVDFRDESLEVHIVVQSISDSWRHIARMADASGDIAAGREELMQEIQTVIEGNIRGNRMQARSTIYAVPEQLPAQVPGETRQAVGIAIIHWTVTPIRRG</sequence>
<feature type="signal peptide" evidence="1">
    <location>
        <begin position="1"/>
        <end position="19"/>
    </location>
</feature>
<keyword evidence="3" id="KW-1185">Reference proteome</keyword>
<accession>A0A9P4R1P3</accession>
<organism evidence="2 3">
    <name type="scientific">Polyplosphaeria fusca</name>
    <dbReference type="NCBI Taxonomy" id="682080"/>
    <lineage>
        <taxon>Eukaryota</taxon>
        <taxon>Fungi</taxon>
        <taxon>Dikarya</taxon>
        <taxon>Ascomycota</taxon>
        <taxon>Pezizomycotina</taxon>
        <taxon>Dothideomycetes</taxon>
        <taxon>Pleosporomycetidae</taxon>
        <taxon>Pleosporales</taxon>
        <taxon>Tetraplosphaeriaceae</taxon>
        <taxon>Polyplosphaeria</taxon>
    </lineage>
</organism>
<reference evidence="2" key="1">
    <citation type="journal article" date="2020" name="Stud. Mycol.">
        <title>101 Dothideomycetes genomes: a test case for predicting lifestyles and emergence of pathogens.</title>
        <authorList>
            <person name="Haridas S."/>
            <person name="Albert R."/>
            <person name="Binder M."/>
            <person name="Bloem J."/>
            <person name="Labutti K."/>
            <person name="Salamov A."/>
            <person name="Andreopoulos B."/>
            <person name="Baker S."/>
            <person name="Barry K."/>
            <person name="Bills G."/>
            <person name="Bluhm B."/>
            <person name="Cannon C."/>
            <person name="Castanera R."/>
            <person name="Culley D."/>
            <person name="Daum C."/>
            <person name="Ezra D."/>
            <person name="Gonzalez J."/>
            <person name="Henrissat B."/>
            <person name="Kuo A."/>
            <person name="Liang C."/>
            <person name="Lipzen A."/>
            <person name="Lutzoni F."/>
            <person name="Magnuson J."/>
            <person name="Mondo S."/>
            <person name="Nolan M."/>
            <person name="Ohm R."/>
            <person name="Pangilinan J."/>
            <person name="Park H.-J."/>
            <person name="Ramirez L."/>
            <person name="Alfaro M."/>
            <person name="Sun H."/>
            <person name="Tritt A."/>
            <person name="Yoshinaga Y."/>
            <person name="Zwiers L.-H."/>
            <person name="Turgeon B."/>
            <person name="Goodwin S."/>
            <person name="Spatafora J."/>
            <person name="Crous P."/>
            <person name="Grigoriev I."/>
        </authorList>
    </citation>
    <scope>NUCLEOTIDE SEQUENCE</scope>
    <source>
        <strain evidence="2">CBS 125425</strain>
    </source>
</reference>
<dbReference type="AlphaFoldDB" id="A0A9P4R1P3"/>